<dbReference type="KEGG" id="ade:Adeh_2293"/>
<dbReference type="AlphaFoldDB" id="Q2IK80"/>
<sequence>MSRPTGWPGREVHVRHASRWLSLAAALVTAACGGGSGGSGGAPPPPPRTLQLRTPDLVVGAGQELASCWYFRTPNAQDLDVRTFTSRLPAAAVSVAMMLTPDDVQAPGTQSTTGCAWAPASGPVPAYLGSSGTASFSFPPDDGSGKAVGLRIPAGQAGYLRVHWANASDQPITAHVELDAEAWPAGTATTLASPYVSLATSFSIPASGSATAETTCDVPAGARFVALTTRTYRHAVATSIADDATTLFESADWSAPGFARRDAAPFLSFASGRLTTRCEYLNTTGSTVQPGDDPASDELCAGIGWYFPATRARLCHDGTLLP</sequence>
<evidence type="ECO:0000313" key="1">
    <source>
        <dbReference type="EMBL" id="ABC82063.1"/>
    </source>
</evidence>
<dbReference type="Proteomes" id="UP000001935">
    <property type="component" value="Chromosome"/>
</dbReference>
<dbReference type="EMBL" id="CP000251">
    <property type="protein sequence ID" value="ABC82063.1"/>
    <property type="molecule type" value="Genomic_DNA"/>
</dbReference>
<organism evidence="1 2">
    <name type="scientific">Anaeromyxobacter dehalogenans (strain 2CP-C)</name>
    <dbReference type="NCBI Taxonomy" id="290397"/>
    <lineage>
        <taxon>Bacteria</taxon>
        <taxon>Pseudomonadati</taxon>
        <taxon>Myxococcota</taxon>
        <taxon>Myxococcia</taxon>
        <taxon>Myxococcales</taxon>
        <taxon>Cystobacterineae</taxon>
        <taxon>Anaeromyxobacteraceae</taxon>
        <taxon>Anaeromyxobacter</taxon>
    </lineage>
</organism>
<dbReference type="PROSITE" id="PS51257">
    <property type="entry name" value="PROKAR_LIPOPROTEIN"/>
    <property type="match status" value="1"/>
</dbReference>
<evidence type="ECO:0008006" key="3">
    <source>
        <dbReference type="Google" id="ProtNLM"/>
    </source>
</evidence>
<proteinExistence type="predicted"/>
<protein>
    <recommendedName>
        <fullName evidence="3">Lipoprotein</fullName>
    </recommendedName>
</protein>
<gene>
    <name evidence="1" type="ordered locus">Adeh_2293</name>
</gene>
<dbReference type="HOGENOM" id="CLU_902079_0_0_7"/>
<accession>Q2IK80</accession>
<evidence type="ECO:0000313" key="2">
    <source>
        <dbReference type="Proteomes" id="UP000001935"/>
    </source>
</evidence>
<reference evidence="1" key="1">
    <citation type="submission" date="2006-01" db="EMBL/GenBank/DDBJ databases">
        <title>Complete sequence of Anaeromyxobacter dehalogenans 2CP-C.</title>
        <authorList>
            <consortium name="US DOE Joint Genome Institute"/>
            <person name="Copeland A."/>
            <person name="Lucas S."/>
            <person name="Lapidus A."/>
            <person name="Barry K."/>
            <person name="Detter J.C."/>
            <person name="Glavina T."/>
            <person name="Hammon N."/>
            <person name="Israni S."/>
            <person name="Pitluck S."/>
            <person name="Brettin T."/>
            <person name="Bruce D."/>
            <person name="Han C."/>
            <person name="Tapia R."/>
            <person name="Gilna P."/>
            <person name="Kiss H."/>
            <person name="Schmutz J."/>
            <person name="Larimer F."/>
            <person name="Land M."/>
            <person name="Kyrpides N."/>
            <person name="Anderson I."/>
            <person name="Sanford R.A."/>
            <person name="Ritalahti K.M."/>
            <person name="Thomas H.S."/>
            <person name="Kirby J.R."/>
            <person name="Zhulin I.B."/>
            <person name="Loeffler F.E."/>
            <person name="Richardson P."/>
        </authorList>
    </citation>
    <scope>NUCLEOTIDE SEQUENCE</scope>
    <source>
        <strain evidence="1">2CP-C</strain>
    </source>
</reference>
<name>Q2IK80_ANADE</name>